<evidence type="ECO:0000313" key="1">
    <source>
        <dbReference type="EMBL" id="ELR71611.1"/>
    </source>
</evidence>
<dbReference type="OrthoDB" id="407974at2"/>
<dbReference type="STRING" id="1237149.C900_02419"/>
<reference evidence="1 2" key="1">
    <citation type="submission" date="2012-12" db="EMBL/GenBank/DDBJ databases">
        <title>Genome assembly of Fulvivirga imtechensis AK7.</title>
        <authorList>
            <person name="Nupur N."/>
            <person name="Khatri I."/>
            <person name="Kumar R."/>
            <person name="Subramanian S."/>
            <person name="Pinnaka A."/>
        </authorList>
    </citation>
    <scope>NUCLEOTIDE SEQUENCE [LARGE SCALE GENOMIC DNA]</scope>
    <source>
        <strain evidence="1 2">AK7</strain>
    </source>
</reference>
<evidence type="ECO:0000313" key="2">
    <source>
        <dbReference type="Proteomes" id="UP000011135"/>
    </source>
</evidence>
<name>L8JRK7_9BACT</name>
<dbReference type="AlphaFoldDB" id="L8JRK7"/>
<accession>L8JRK7</accession>
<dbReference type="Proteomes" id="UP000011135">
    <property type="component" value="Unassembled WGS sequence"/>
</dbReference>
<dbReference type="SUPFAM" id="SSF47240">
    <property type="entry name" value="Ferritin-like"/>
    <property type="match status" value="1"/>
</dbReference>
<comment type="caution">
    <text evidence="1">The sequence shown here is derived from an EMBL/GenBank/DDBJ whole genome shotgun (WGS) entry which is preliminary data.</text>
</comment>
<dbReference type="InterPro" id="IPR009078">
    <property type="entry name" value="Ferritin-like_SF"/>
</dbReference>
<sequence>MEKLPHTKVLLLELIHSMHGAEKELCETLPKLKDSVLALDLREFIEKEAAEKKKQQGQLEIVFALLREEPSRIYDDVVHYLSQAKDHLTEKYGRNEVSDSLMIVFNHAISIYLINMHQKAISYSSVLGYNEITRILKRSLHVEMEMKEKLRMLEWSHIHLERMESGTNLDRNIITLN</sequence>
<dbReference type="Gene3D" id="1.20.1260.10">
    <property type="match status" value="1"/>
</dbReference>
<gene>
    <name evidence="1" type="ORF">C900_02419</name>
</gene>
<dbReference type="Pfam" id="PF05974">
    <property type="entry name" value="DUF892"/>
    <property type="match status" value="1"/>
</dbReference>
<dbReference type="RefSeq" id="WP_009579827.1">
    <property type="nucleotide sequence ID" value="NZ_AMZN01000036.1"/>
</dbReference>
<dbReference type="InterPro" id="IPR010287">
    <property type="entry name" value="DUF892_YciF-like"/>
</dbReference>
<dbReference type="InterPro" id="IPR012347">
    <property type="entry name" value="Ferritin-like"/>
</dbReference>
<dbReference type="EMBL" id="AMZN01000036">
    <property type="protein sequence ID" value="ELR71611.1"/>
    <property type="molecule type" value="Genomic_DNA"/>
</dbReference>
<organism evidence="1 2">
    <name type="scientific">Fulvivirga imtechensis AK7</name>
    <dbReference type="NCBI Taxonomy" id="1237149"/>
    <lineage>
        <taxon>Bacteria</taxon>
        <taxon>Pseudomonadati</taxon>
        <taxon>Bacteroidota</taxon>
        <taxon>Cytophagia</taxon>
        <taxon>Cytophagales</taxon>
        <taxon>Fulvivirgaceae</taxon>
        <taxon>Fulvivirga</taxon>
    </lineage>
</organism>
<proteinExistence type="predicted"/>
<keyword evidence="2" id="KW-1185">Reference proteome</keyword>
<protein>
    <submittedName>
        <fullName evidence="1">Uncharacterized protein</fullName>
    </submittedName>
</protein>